<dbReference type="EMBL" id="AP025591">
    <property type="protein sequence ID" value="BDG02962.1"/>
    <property type="molecule type" value="Genomic_DNA"/>
</dbReference>
<feature type="domain" description="VOC" evidence="2">
    <location>
        <begin position="10"/>
        <end position="136"/>
    </location>
</feature>
<dbReference type="SUPFAM" id="SSF54593">
    <property type="entry name" value="Glyoxalase/Bleomycin resistance protein/Dihydroxybiphenyl dioxygenase"/>
    <property type="match status" value="1"/>
</dbReference>
<reference evidence="4" key="1">
    <citation type="journal article" date="2022" name="Int. J. Syst. Evol. Microbiol.">
        <title>Anaeromyxobacter oryzae sp. nov., Anaeromyxobacter diazotrophicus sp. nov. and Anaeromyxobacter paludicola sp. nov., isolated from paddy soils.</title>
        <authorList>
            <person name="Itoh H."/>
            <person name="Xu Z."/>
            <person name="Mise K."/>
            <person name="Masuda Y."/>
            <person name="Ushijima N."/>
            <person name="Hayakawa C."/>
            <person name="Shiratori Y."/>
            <person name="Senoo K."/>
        </authorList>
    </citation>
    <scope>NUCLEOTIDE SEQUENCE [LARGE SCALE GENOMIC DNA]</scope>
    <source>
        <strain evidence="4">Red232</strain>
    </source>
</reference>
<evidence type="ECO:0000256" key="1">
    <source>
        <dbReference type="SAM" id="MobiDB-lite"/>
    </source>
</evidence>
<dbReference type="PROSITE" id="PS51819">
    <property type="entry name" value="VOC"/>
    <property type="match status" value="1"/>
</dbReference>
<dbReference type="Gene3D" id="3.30.720.110">
    <property type="match status" value="1"/>
</dbReference>
<keyword evidence="4" id="KW-1185">Reference proteome</keyword>
<name>A0ABM7WTY9_9BACT</name>
<evidence type="ECO:0000259" key="2">
    <source>
        <dbReference type="PROSITE" id="PS51819"/>
    </source>
</evidence>
<feature type="compositionally biased region" description="Basic and acidic residues" evidence="1">
    <location>
        <begin position="141"/>
        <end position="154"/>
    </location>
</feature>
<dbReference type="PANTHER" id="PTHR34109:SF1">
    <property type="entry name" value="VOC DOMAIN-CONTAINING PROTEIN"/>
    <property type="match status" value="1"/>
</dbReference>
<gene>
    <name evidence="3" type="ORF">AMOR_19580</name>
</gene>
<dbReference type="Proteomes" id="UP001162891">
    <property type="component" value="Chromosome"/>
</dbReference>
<accession>A0ABM7WTY9</accession>
<feature type="compositionally biased region" description="Low complexity" evidence="1">
    <location>
        <begin position="158"/>
        <end position="167"/>
    </location>
</feature>
<protein>
    <submittedName>
        <fullName evidence="3">Glyoxalase</fullName>
    </submittedName>
</protein>
<evidence type="ECO:0000313" key="3">
    <source>
        <dbReference type="EMBL" id="BDG02962.1"/>
    </source>
</evidence>
<dbReference type="Pfam" id="PF00903">
    <property type="entry name" value="Glyoxalase"/>
    <property type="match status" value="1"/>
</dbReference>
<dbReference type="Gene3D" id="3.30.720.120">
    <property type="match status" value="1"/>
</dbReference>
<evidence type="ECO:0000313" key="4">
    <source>
        <dbReference type="Proteomes" id="UP001162891"/>
    </source>
</evidence>
<dbReference type="PANTHER" id="PTHR34109">
    <property type="entry name" value="BNAUNNG04460D PROTEIN-RELATED"/>
    <property type="match status" value="1"/>
</dbReference>
<dbReference type="InterPro" id="IPR004360">
    <property type="entry name" value="Glyas_Fos-R_dOase_dom"/>
</dbReference>
<proteinExistence type="predicted"/>
<organism evidence="3 4">
    <name type="scientific">Anaeromyxobacter oryzae</name>
    <dbReference type="NCBI Taxonomy" id="2918170"/>
    <lineage>
        <taxon>Bacteria</taxon>
        <taxon>Pseudomonadati</taxon>
        <taxon>Myxococcota</taxon>
        <taxon>Myxococcia</taxon>
        <taxon>Myxococcales</taxon>
        <taxon>Cystobacterineae</taxon>
        <taxon>Anaeromyxobacteraceae</taxon>
        <taxon>Anaeromyxobacter</taxon>
    </lineage>
</organism>
<dbReference type="RefSeq" id="WP_248360640.1">
    <property type="nucleotide sequence ID" value="NZ_AP025591.1"/>
</dbReference>
<dbReference type="InterPro" id="IPR037523">
    <property type="entry name" value="VOC_core"/>
</dbReference>
<feature type="region of interest" description="Disordered" evidence="1">
    <location>
        <begin position="141"/>
        <end position="167"/>
    </location>
</feature>
<dbReference type="CDD" id="cd07246">
    <property type="entry name" value="VOC_like"/>
    <property type="match status" value="1"/>
</dbReference>
<dbReference type="InterPro" id="IPR029068">
    <property type="entry name" value="Glyas_Bleomycin-R_OHBP_Dase"/>
</dbReference>
<sequence>MAGVQPIPKGMHTLTPSLVIRDCAKAIDFYKRALGAQEISRMAAPDGKSIWHAELRIGDSVVFLSDEMPGMSRPAPTADAPVPVTMWLYVNDCDAAFKKATAAGAKSLMPPADMFWGDRCAGVSDPFGYAWSFATHQKDMTEEEMRRAGEEFARSMRQQQQPPQQHT</sequence>